<proteinExistence type="predicted"/>
<organism evidence="2 3">
    <name type="scientific">Sulfurospirillum deleyianum (strain ATCC 51133 / DSM 6946 / 5175)</name>
    <dbReference type="NCBI Taxonomy" id="525898"/>
    <lineage>
        <taxon>Bacteria</taxon>
        <taxon>Pseudomonadati</taxon>
        <taxon>Campylobacterota</taxon>
        <taxon>Epsilonproteobacteria</taxon>
        <taxon>Campylobacterales</taxon>
        <taxon>Sulfurospirillaceae</taxon>
        <taxon>Sulfurospirillum</taxon>
    </lineage>
</organism>
<dbReference type="KEGG" id="sdl:Sdel_0855"/>
<dbReference type="EMBL" id="CP001816">
    <property type="protein sequence ID" value="ACZ11886.1"/>
    <property type="molecule type" value="Genomic_DNA"/>
</dbReference>
<reference evidence="2 3" key="2">
    <citation type="journal article" date="2010" name="Stand. Genomic Sci.">
        <title>Complete genome sequence of Sulfurospirillum deleyianum type strain (5175).</title>
        <authorList>
            <person name="Sikorski J."/>
            <person name="Lapidus A."/>
            <person name="Copeland A."/>
            <person name="Glavina Del Rio T."/>
            <person name="Nolan M."/>
            <person name="Lucas S."/>
            <person name="Chen F."/>
            <person name="Tice H."/>
            <person name="Cheng J.F."/>
            <person name="Saunders E."/>
            <person name="Bruce D."/>
            <person name="Goodwin L."/>
            <person name="Pitluck S."/>
            <person name="Ovchinnikova G."/>
            <person name="Pati A."/>
            <person name="Ivanova N."/>
            <person name="Mavromatis K."/>
            <person name="Chen A."/>
            <person name="Palaniappan K."/>
            <person name="Chain P."/>
            <person name="Land M."/>
            <person name="Hauser L."/>
            <person name="Chang Y.J."/>
            <person name="Jeffries C.D."/>
            <person name="Brettin T."/>
            <person name="Detter J.C."/>
            <person name="Han C."/>
            <person name="Rohde M."/>
            <person name="Lang E."/>
            <person name="Spring S."/>
            <person name="Goker M."/>
            <person name="Bristow J."/>
            <person name="Eisen J.A."/>
            <person name="Markowitz V."/>
            <person name="Hugenholtz P."/>
            <person name="Kyrpides N.C."/>
            <person name="Klenk H.P."/>
        </authorList>
    </citation>
    <scope>NUCLEOTIDE SEQUENCE [LARGE SCALE GENOMIC DNA]</scope>
    <source>
        <strain evidence="3">ATCC 51133 / DSM 6946 / 5175</strain>
    </source>
</reference>
<dbReference type="OrthoDB" id="5372496at2"/>
<dbReference type="NCBIfam" id="TIGR02532">
    <property type="entry name" value="IV_pilin_GFxxxE"/>
    <property type="match status" value="1"/>
</dbReference>
<dbReference type="InterPro" id="IPR012902">
    <property type="entry name" value="N_methyl_site"/>
</dbReference>
<keyword evidence="3" id="KW-1185">Reference proteome</keyword>
<dbReference type="Proteomes" id="UP000002222">
    <property type="component" value="Chromosome"/>
</dbReference>
<dbReference type="RefSeq" id="WP_012856650.1">
    <property type="nucleotide sequence ID" value="NC_013512.1"/>
</dbReference>
<keyword evidence="1" id="KW-1133">Transmembrane helix</keyword>
<keyword evidence="1" id="KW-0812">Transmembrane</keyword>
<gene>
    <name evidence="2" type="ordered locus">Sdel_0855</name>
</gene>
<accession>D1B1B6</accession>
<dbReference type="STRING" id="525898.Sdel_0855"/>
<protein>
    <recommendedName>
        <fullName evidence="4">Type II secretion system protein</fullName>
    </recommendedName>
</protein>
<evidence type="ECO:0000313" key="2">
    <source>
        <dbReference type="EMBL" id="ACZ11886.1"/>
    </source>
</evidence>
<dbReference type="Gene3D" id="3.30.700.10">
    <property type="entry name" value="Glycoprotein, Type 4 Pilin"/>
    <property type="match status" value="1"/>
</dbReference>
<dbReference type="Pfam" id="PF07963">
    <property type="entry name" value="N_methyl"/>
    <property type="match status" value="1"/>
</dbReference>
<dbReference type="eggNOG" id="COG4968">
    <property type="taxonomic scope" value="Bacteria"/>
</dbReference>
<evidence type="ECO:0000256" key="1">
    <source>
        <dbReference type="SAM" id="Phobius"/>
    </source>
</evidence>
<evidence type="ECO:0000313" key="3">
    <source>
        <dbReference type="Proteomes" id="UP000002222"/>
    </source>
</evidence>
<name>D1B1B6_SULD5</name>
<evidence type="ECO:0008006" key="4">
    <source>
        <dbReference type="Google" id="ProtNLM"/>
    </source>
</evidence>
<reference evidence="3" key="1">
    <citation type="submission" date="2009-11" db="EMBL/GenBank/DDBJ databases">
        <title>The complete genome of Sulfurospirillum deleyianum DSM 6946.</title>
        <authorList>
            <consortium name="US DOE Joint Genome Institute (JGI-PGF)"/>
            <person name="Lucas S."/>
            <person name="Copeland A."/>
            <person name="Lapidus A."/>
            <person name="Glavina del Rio T."/>
            <person name="Dalin E."/>
            <person name="Tice H."/>
            <person name="Bruce D."/>
            <person name="Goodwin L."/>
            <person name="Pitluck S."/>
            <person name="Kyrpides N."/>
            <person name="Mavromatis K."/>
            <person name="Ivanova N."/>
            <person name="Ovchinnikova G."/>
            <person name="Munk A.C."/>
            <person name="Lu M."/>
            <person name="Brettin T."/>
            <person name="Detter J.C."/>
            <person name="Han C."/>
            <person name="Tapia R."/>
            <person name="Larimer F."/>
            <person name="Land M."/>
            <person name="Hauser L."/>
            <person name="Markowitz V."/>
            <person name="Cheng J.F."/>
            <person name="Hugenholtz P."/>
            <person name="Woyke T."/>
            <person name="Wu D."/>
            <person name="Aumann P."/>
            <person name="Schneider S."/>
            <person name="Lang E."/>
            <person name="Spring S."/>
            <person name="Klenk H.P."/>
            <person name="Eisen J.A."/>
        </authorList>
    </citation>
    <scope>NUCLEOTIDE SEQUENCE [LARGE SCALE GENOMIC DNA]</scope>
    <source>
        <strain evidence="3">ATCC 51133 / DSM 6946 / 5175</strain>
    </source>
</reference>
<dbReference type="AlphaFoldDB" id="D1B1B6"/>
<sequence length="317" mass="34847">MKKRSAFTLIELVMVMVVFGIVAGIGADIVASLYENYLRTRAINRLQSQSEIVLEQIAKRLQYRIKESVRASDNNGATWTALSGATAGFNIIEWIGVSNESLLGENGLPGWSGLIDMESNETQLANRTLETPGSRLDYARDIILGLTSGYPNGAIDMNDADGKLPALIFKGAKAATATLAYNVNNYYSQGGNNYTVRVAKVAGANTRFVIPDDDNLTDFDGDGFGDLFEQYHLSHSAYALVPVGTANNFNLTLRFNYQPWNGENYNAGDTPSFVLAENVSTFRIRQDGDVIRMKLCIHDNNQSGDFDFSACKEKVIY</sequence>
<keyword evidence="1" id="KW-0472">Membrane</keyword>
<dbReference type="InterPro" id="IPR045584">
    <property type="entry name" value="Pilin-like"/>
</dbReference>
<feature type="transmembrane region" description="Helical" evidence="1">
    <location>
        <begin position="12"/>
        <end position="34"/>
    </location>
</feature>
<dbReference type="HOGENOM" id="CLU_917751_0_0_7"/>
<dbReference type="SUPFAM" id="SSF54523">
    <property type="entry name" value="Pili subunits"/>
    <property type="match status" value="1"/>
</dbReference>